<dbReference type="InterPro" id="IPR029058">
    <property type="entry name" value="AB_hydrolase_fold"/>
</dbReference>
<evidence type="ECO:0000313" key="3">
    <source>
        <dbReference type="EMBL" id="CAD9575093.1"/>
    </source>
</evidence>
<dbReference type="Gene3D" id="3.40.50.1820">
    <property type="entry name" value="alpha/beta hydrolase"/>
    <property type="match status" value="1"/>
</dbReference>
<proteinExistence type="predicted"/>
<dbReference type="Pfam" id="PF00561">
    <property type="entry name" value="Abhydrolase_1"/>
    <property type="match status" value="1"/>
</dbReference>
<accession>A0A7S2KFT8</accession>
<evidence type="ECO:0000256" key="1">
    <source>
        <dbReference type="SAM" id="SignalP"/>
    </source>
</evidence>
<gene>
    <name evidence="3" type="ORF">BRAN1462_LOCUS29747</name>
</gene>
<name>A0A7S2KFT8_9DINO</name>
<dbReference type="SUPFAM" id="SSF53474">
    <property type="entry name" value="alpha/beta-Hydrolases"/>
    <property type="match status" value="1"/>
</dbReference>
<dbReference type="AlphaFoldDB" id="A0A7S2KFT8"/>
<feature type="chain" id="PRO_5031057784" description="AB hydrolase-1 domain-containing protein" evidence="1">
    <location>
        <begin position="24"/>
        <end position="523"/>
    </location>
</feature>
<feature type="domain" description="AB hydrolase-1" evidence="2">
    <location>
        <begin position="91"/>
        <end position="218"/>
    </location>
</feature>
<evidence type="ECO:0000259" key="2">
    <source>
        <dbReference type="Pfam" id="PF00561"/>
    </source>
</evidence>
<dbReference type="PANTHER" id="PTHR43329">
    <property type="entry name" value="EPOXIDE HYDROLASE"/>
    <property type="match status" value="1"/>
</dbReference>
<dbReference type="EMBL" id="HBGW01046719">
    <property type="protein sequence ID" value="CAD9575093.1"/>
    <property type="molecule type" value="Transcribed_RNA"/>
</dbReference>
<sequence length="523" mass="58920">MAFLCPWLAAFLFAIGSNSCCWATKSECAGTDAACLAGDDTSLLQARVRKGFAQEGSHGARQAWRSESVTCNVSKVDYCIQVYGNRTAKYRFVLLHGFPDFGQSWMWYLLPEMRKRAFSDDFQFIAPDLRGVGCTQSPGRVMEAQKEFYDHNNMIQDLKDIWKHYGFGRGEMPWVIAHDWGAALGWNLYFRNPEMVAGFVGMSVPPMYHNQLKQLDPRLQAIDTYYDSFKFNQHFWADVITTPLYGHNATGPEAFAVWFPGPGRRNDARELFSHPHPESLGSHIMWYQYPLDQHSSDDGSEPRTQCDPEDRDISGACKPFEEKHWPLAGYIGGAKDFWLNPKRMACCSSRKMPRLKFDVLPTDHFVPHDDPASVSVFIEKMVLDPDELSTLHQFCEGPNKTEYWTAETQSFCPAGGGKVEPNASYYEDCKKECPVAVGALESCITSRLGRTATMNGRCVASYCKNIAAYEMCLRTQPACKFMTDFSAAYGVVVTSHAFLNLTICNNFTQAQLIGLDGQLNNDP</sequence>
<reference evidence="3" key="1">
    <citation type="submission" date="2021-01" db="EMBL/GenBank/DDBJ databases">
        <authorList>
            <person name="Corre E."/>
            <person name="Pelletier E."/>
            <person name="Niang G."/>
            <person name="Scheremetjew M."/>
            <person name="Finn R."/>
            <person name="Kale V."/>
            <person name="Holt S."/>
            <person name="Cochrane G."/>
            <person name="Meng A."/>
            <person name="Brown T."/>
            <person name="Cohen L."/>
        </authorList>
    </citation>
    <scope>NUCLEOTIDE SEQUENCE</scope>
    <source>
        <strain evidence="3">RCC3387</strain>
    </source>
</reference>
<protein>
    <recommendedName>
        <fullName evidence="2">AB hydrolase-1 domain-containing protein</fullName>
    </recommendedName>
</protein>
<keyword evidence="1" id="KW-0732">Signal</keyword>
<dbReference type="InterPro" id="IPR000073">
    <property type="entry name" value="AB_hydrolase_1"/>
</dbReference>
<organism evidence="3">
    <name type="scientific">Zooxanthella nutricula</name>
    <dbReference type="NCBI Taxonomy" id="1333877"/>
    <lineage>
        <taxon>Eukaryota</taxon>
        <taxon>Sar</taxon>
        <taxon>Alveolata</taxon>
        <taxon>Dinophyceae</taxon>
        <taxon>Peridiniales</taxon>
        <taxon>Peridiniales incertae sedis</taxon>
        <taxon>Zooxanthella</taxon>
    </lineage>
</organism>
<feature type="signal peptide" evidence="1">
    <location>
        <begin position="1"/>
        <end position="23"/>
    </location>
</feature>